<sequence>MSRPHYSEARYPNPYDEASFPAPSSPAKPVQTVIWKHIRLVQPPQQDCIPRTRNPKVVASKHVHFDLPPYRPSTTRTTRITTEEMDMQRLRREEKEMLRPLPRQHMTPSQGHQDHIPRTLYPSMRPIPKPNRPTIYIITFAADLIRSESSTTALLASQVPQRHPPIPHLYTIDARNMRPPPPAMCDRYSGISPVLQEVVMQDSGARMAVRKAVKELLRFGDREKSKERRRRGTGNMEVSMSVCCHAGTHRSVAIAERIAQSVKKEVGRLGCEEGVRVVCRHVHRIKGRADPF</sequence>
<dbReference type="EMBL" id="CP089278">
    <property type="protein sequence ID" value="USP80086.1"/>
    <property type="molecule type" value="Genomic_DNA"/>
</dbReference>
<proteinExistence type="predicted"/>
<protein>
    <recommendedName>
        <fullName evidence="2">RapZ C-terminal domain-containing protein</fullName>
    </recommendedName>
</protein>
<dbReference type="InterPro" id="IPR053931">
    <property type="entry name" value="RapZ_C"/>
</dbReference>
<dbReference type="VEuPathDB" id="FungiDB:yc1106_07360"/>
<accession>A0A9Q8ZDC5</accession>
<keyword evidence="4" id="KW-1185">Reference proteome</keyword>
<evidence type="ECO:0000256" key="1">
    <source>
        <dbReference type="SAM" id="MobiDB-lite"/>
    </source>
</evidence>
<feature type="compositionally biased region" description="Low complexity" evidence="1">
    <location>
        <begin position="18"/>
        <end position="27"/>
    </location>
</feature>
<dbReference type="Pfam" id="PF22740">
    <property type="entry name" value="PapZ_C"/>
    <property type="match status" value="1"/>
</dbReference>
<feature type="domain" description="RapZ C-terminal" evidence="2">
    <location>
        <begin position="167"/>
        <end position="265"/>
    </location>
</feature>
<dbReference type="Proteomes" id="UP001056012">
    <property type="component" value="Chromosome 5"/>
</dbReference>
<evidence type="ECO:0000259" key="2">
    <source>
        <dbReference type="Pfam" id="PF22740"/>
    </source>
</evidence>
<gene>
    <name evidence="3" type="ORF">yc1106_07360</name>
</gene>
<reference evidence="3" key="1">
    <citation type="submission" date="2021-12" db="EMBL/GenBank/DDBJ databases">
        <title>Curvularia clavata genome.</title>
        <authorList>
            <person name="Cao Y."/>
        </authorList>
    </citation>
    <scope>NUCLEOTIDE SEQUENCE</scope>
    <source>
        <strain evidence="3">Yc1106</strain>
    </source>
</reference>
<evidence type="ECO:0000313" key="4">
    <source>
        <dbReference type="Proteomes" id="UP001056012"/>
    </source>
</evidence>
<feature type="region of interest" description="Disordered" evidence="1">
    <location>
        <begin position="1"/>
        <end position="27"/>
    </location>
</feature>
<dbReference type="OrthoDB" id="5418695at2759"/>
<dbReference type="AlphaFoldDB" id="A0A9Q8ZDC5"/>
<name>A0A9Q8ZDC5_CURCL</name>
<organism evidence="3 4">
    <name type="scientific">Curvularia clavata</name>
    <dbReference type="NCBI Taxonomy" id="95742"/>
    <lineage>
        <taxon>Eukaryota</taxon>
        <taxon>Fungi</taxon>
        <taxon>Dikarya</taxon>
        <taxon>Ascomycota</taxon>
        <taxon>Pezizomycotina</taxon>
        <taxon>Dothideomycetes</taxon>
        <taxon>Pleosporomycetidae</taxon>
        <taxon>Pleosporales</taxon>
        <taxon>Pleosporineae</taxon>
        <taxon>Pleosporaceae</taxon>
        <taxon>Curvularia</taxon>
    </lineage>
</organism>
<evidence type="ECO:0000313" key="3">
    <source>
        <dbReference type="EMBL" id="USP80086.1"/>
    </source>
</evidence>